<keyword evidence="4" id="KW-0472">Membrane</keyword>
<dbReference type="PATRIC" id="fig|555500.3.peg.1338"/>
<dbReference type="Pfam" id="PF07980">
    <property type="entry name" value="SusD_RagB"/>
    <property type="match status" value="1"/>
</dbReference>
<evidence type="ECO:0000259" key="7">
    <source>
        <dbReference type="Pfam" id="PF14322"/>
    </source>
</evidence>
<keyword evidence="5" id="KW-0998">Cell outer membrane</keyword>
<dbReference type="GO" id="GO:0009279">
    <property type="term" value="C:cell outer membrane"/>
    <property type="evidence" value="ECO:0007669"/>
    <property type="project" value="UniProtKB-SubCell"/>
</dbReference>
<comment type="similarity">
    <text evidence="2">Belongs to the SusD family.</text>
</comment>
<keyword evidence="9" id="KW-1185">Reference proteome</keyword>
<feature type="domain" description="RagB/SusD" evidence="6">
    <location>
        <begin position="313"/>
        <end position="450"/>
    </location>
</feature>
<comment type="caution">
    <text evidence="8">The sequence shown here is derived from an EMBL/GenBank/DDBJ whole genome shotgun (WGS) entry which is preliminary data.</text>
</comment>
<dbReference type="InterPro" id="IPR012944">
    <property type="entry name" value="SusD_RagB_dom"/>
</dbReference>
<dbReference type="eggNOG" id="COG3193">
    <property type="taxonomic scope" value="Bacteria"/>
</dbReference>
<dbReference type="EMBL" id="AMSG01000006">
    <property type="protein sequence ID" value="EKF55580.1"/>
    <property type="molecule type" value="Genomic_DNA"/>
</dbReference>
<dbReference type="InterPro" id="IPR011990">
    <property type="entry name" value="TPR-like_helical_dom_sf"/>
</dbReference>
<evidence type="ECO:0000256" key="4">
    <source>
        <dbReference type="ARBA" id="ARBA00023136"/>
    </source>
</evidence>
<evidence type="ECO:0000256" key="2">
    <source>
        <dbReference type="ARBA" id="ARBA00006275"/>
    </source>
</evidence>
<evidence type="ECO:0000256" key="3">
    <source>
        <dbReference type="ARBA" id="ARBA00022729"/>
    </source>
</evidence>
<keyword evidence="3" id="KW-0732">Signal</keyword>
<name>K2PSN1_9FLAO</name>
<sequence>MQSSCENFVEVDVPDQKIVSETVFGSDEAANNAVIGIYNELFKADFSNGNFRSVTLLGGLSAGELQTTALNEEMIEFEESEILIENSYNLALWSSAYNIIYLCNAVIDGLRKYNGVSEEMKAKLMGEVQFVRAFVYFYLVNLYGKVPLIQSPDYRENALASRAEKTEIYEAIIDDLENAVAILGESYEGGERIRPNKYTAMALMARVYLFLEDWEKAETYSTQVINSTENYALLNDLDQVFLANSQEAIWQISPAGRALSVIPNEPRIFILTSAPPQSNQPTAITKKQLMLYSKKDIRSEYWLGVFPTDVKDYYYPTKYRIHDSEGIKEYSMVMRLAEQYFIRAEAKVHLENLTGAITDLDKIRERANLDLIMNLNSGITGEALLDSIQIERQRELFTEWGHRWLDIKRTGMAPKILSGTKTSWQDTDVLYPIPEEERSKNPNLTQNNGY</sequence>
<dbReference type="InterPro" id="IPR033985">
    <property type="entry name" value="SusD-like_N"/>
</dbReference>
<protein>
    <submittedName>
        <fullName evidence="8">SusD/RagB family protein</fullName>
    </submittedName>
</protein>
<dbReference type="CDD" id="cd08977">
    <property type="entry name" value="SusD"/>
    <property type="match status" value="1"/>
</dbReference>
<dbReference type="Gene3D" id="1.25.40.390">
    <property type="match status" value="1"/>
</dbReference>
<evidence type="ECO:0000313" key="9">
    <source>
        <dbReference type="Proteomes" id="UP000007364"/>
    </source>
</evidence>
<evidence type="ECO:0000256" key="5">
    <source>
        <dbReference type="ARBA" id="ARBA00023237"/>
    </source>
</evidence>
<gene>
    <name evidence="8" type="ORF">I215_06457</name>
</gene>
<dbReference type="Pfam" id="PF14322">
    <property type="entry name" value="SusD-like_3"/>
    <property type="match status" value="1"/>
</dbReference>
<evidence type="ECO:0000259" key="6">
    <source>
        <dbReference type="Pfam" id="PF07980"/>
    </source>
</evidence>
<dbReference type="STRING" id="555500.I215_06457"/>
<accession>K2PSN1</accession>
<dbReference type="AlphaFoldDB" id="K2PSN1"/>
<evidence type="ECO:0000313" key="8">
    <source>
        <dbReference type="EMBL" id="EKF55580.1"/>
    </source>
</evidence>
<evidence type="ECO:0000256" key="1">
    <source>
        <dbReference type="ARBA" id="ARBA00004442"/>
    </source>
</evidence>
<proteinExistence type="inferred from homology"/>
<organism evidence="8 9">
    <name type="scientific">Galbibacter marinus</name>
    <dbReference type="NCBI Taxonomy" id="555500"/>
    <lineage>
        <taxon>Bacteria</taxon>
        <taxon>Pseudomonadati</taxon>
        <taxon>Bacteroidota</taxon>
        <taxon>Flavobacteriia</taxon>
        <taxon>Flavobacteriales</taxon>
        <taxon>Flavobacteriaceae</taxon>
        <taxon>Galbibacter</taxon>
    </lineage>
</organism>
<comment type="subcellular location">
    <subcellularLocation>
        <location evidence="1">Cell outer membrane</location>
    </subcellularLocation>
</comment>
<dbReference type="SUPFAM" id="SSF48452">
    <property type="entry name" value="TPR-like"/>
    <property type="match status" value="1"/>
</dbReference>
<feature type="domain" description="SusD-like N-terminal" evidence="7">
    <location>
        <begin position="76"/>
        <end position="209"/>
    </location>
</feature>
<reference evidence="8 9" key="1">
    <citation type="journal article" date="2012" name="J. Bacteriol.">
        <title>Genome Sequence of Galbibacter marinum Type Strain ck-I2-15.</title>
        <authorList>
            <person name="Lai Q."/>
            <person name="Li C."/>
            <person name="Shao Z."/>
        </authorList>
    </citation>
    <scope>NUCLEOTIDE SEQUENCE [LARGE SCALE GENOMIC DNA]</scope>
    <source>
        <strain evidence="9">ck-I2-15</strain>
    </source>
</reference>
<dbReference type="Proteomes" id="UP000007364">
    <property type="component" value="Unassembled WGS sequence"/>
</dbReference>